<gene>
    <name evidence="1" type="ORF">AYI70_g11155</name>
</gene>
<sequence length="357" mass="41538">MQSDFNLMSKNLFEKLPRVSGEFGNFISTFSLLVYFINLNSKHFAFLGTEFLDSVKDSFKYFLFNNDTFNSDIKRCPIFSPMIVLKISKSFLEIAETVKLLSIKLETSYTNKERNDSPIGTLGLFSESKRIPSILKYDEFHSRNLEIFENVPSLKYQPPDPYIPSAHDEYPTSLSSINLIHKQCQKIEIIHRIFSNLLDQLHEFHFLAFLLYVSDIINLINPILPSINFVDMSPTYIFKFPATIKSNTTIESNGNEDIYNLKSQDNYRGSYEQNTPFEDFESVKNTKKFKYSDNKGDDSTTFHHQNLAHNNSDNKEVNSPFYKDQIFNYFNNDSRNVSTSSSESNTFHFVQSHHYKI</sequence>
<evidence type="ECO:0000313" key="1">
    <source>
        <dbReference type="EMBL" id="OMJ09040.1"/>
    </source>
</evidence>
<reference evidence="1 2" key="1">
    <citation type="submission" date="2017-01" db="EMBL/GenBank/DDBJ databases">
        <authorList>
            <person name="Mah S.A."/>
            <person name="Swanson W.J."/>
            <person name="Moy G.W."/>
            <person name="Vacquier V.D."/>
        </authorList>
    </citation>
    <scope>NUCLEOTIDE SEQUENCE [LARGE SCALE GENOMIC DNA]</scope>
    <source>
        <strain evidence="1 2">GSMNP</strain>
    </source>
</reference>
<name>A0A1R1X350_9FUNG</name>
<accession>A0A1R1X350</accession>
<dbReference type="AlphaFoldDB" id="A0A1R1X350"/>
<comment type="caution">
    <text evidence="1">The sequence shown here is derived from an EMBL/GenBank/DDBJ whole genome shotgun (WGS) entry which is preliminary data.</text>
</comment>
<proteinExistence type="predicted"/>
<dbReference type="EMBL" id="LSSN01005594">
    <property type="protein sequence ID" value="OMJ09040.1"/>
    <property type="molecule type" value="Genomic_DNA"/>
</dbReference>
<keyword evidence="2" id="KW-1185">Reference proteome</keyword>
<protein>
    <submittedName>
        <fullName evidence="1">Uncharacterized protein</fullName>
    </submittedName>
</protein>
<dbReference type="Proteomes" id="UP000187283">
    <property type="component" value="Unassembled WGS sequence"/>
</dbReference>
<organism evidence="1 2">
    <name type="scientific">Smittium culicis</name>
    <dbReference type="NCBI Taxonomy" id="133412"/>
    <lineage>
        <taxon>Eukaryota</taxon>
        <taxon>Fungi</taxon>
        <taxon>Fungi incertae sedis</taxon>
        <taxon>Zoopagomycota</taxon>
        <taxon>Kickxellomycotina</taxon>
        <taxon>Harpellomycetes</taxon>
        <taxon>Harpellales</taxon>
        <taxon>Legeriomycetaceae</taxon>
        <taxon>Smittium</taxon>
    </lineage>
</organism>
<evidence type="ECO:0000313" key="2">
    <source>
        <dbReference type="Proteomes" id="UP000187283"/>
    </source>
</evidence>